<evidence type="ECO:0008006" key="3">
    <source>
        <dbReference type="Google" id="ProtNLM"/>
    </source>
</evidence>
<dbReference type="Gramene" id="HORVU.MOREX.r3.2HG0177590.1">
    <property type="protein sequence ID" value="HORVU.MOREX.r3.2HG0177590.1.CDS1"/>
    <property type="gene ID" value="HORVU.MOREX.r3.2HG0177590"/>
</dbReference>
<organism evidence="1 2">
    <name type="scientific">Hordeum vulgare subsp. vulgare</name>
    <name type="common">Domesticated barley</name>
    <dbReference type="NCBI Taxonomy" id="112509"/>
    <lineage>
        <taxon>Eukaryota</taxon>
        <taxon>Viridiplantae</taxon>
        <taxon>Streptophyta</taxon>
        <taxon>Embryophyta</taxon>
        <taxon>Tracheophyta</taxon>
        <taxon>Spermatophyta</taxon>
        <taxon>Magnoliopsida</taxon>
        <taxon>Liliopsida</taxon>
        <taxon>Poales</taxon>
        <taxon>Poaceae</taxon>
        <taxon>BOP clade</taxon>
        <taxon>Pooideae</taxon>
        <taxon>Triticodae</taxon>
        <taxon>Triticeae</taxon>
        <taxon>Hordeinae</taxon>
        <taxon>Hordeum</taxon>
    </lineage>
</organism>
<name>A0A8I7B711_HORVV</name>
<sequence length="122" mass="14466">MQDQVGLDGFSLDHEFPEDYDLEEEDDDMDIDEESLFEEELANQTAVGAKPKRKSKWTKAYTPAEDKLLCECWRDIGQDPKIGTEQKWVALWTRVHREFHERKKFPPYQMQSKRGWASLSKR</sequence>
<dbReference type="PANTHER" id="PTHR45125">
    <property type="entry name" value="F21J9.4-RELATED"/>
    <property type="match status" value="1"/>
</dbReference>
<reference evidence="1" key="3">
    <citation type="submission" date="2022-01" db="UniProtKB">
        <authorList>
            <consortium name="EnsemblPlants"/>
        </authorList>
    </citation>
    <scope>IDENTIFICATION</scope>
    <source>
        <strain evidence="1">subsp. vulgare</strain>
    </source>
</reference>
<dbReference type="Proteomes" id="UP000011116">
    <property type="component" value="Chromosome 2H"/>
</dbReference>
<dbReference type="AlphaFoldDB" id="A0A8I7B711"/>
<dbReference type="EnsemblPlants" id="HORVU.MOREX.r3.2HG0177590.1">
    <property type="protein sequence ID" value="HORVU.MOREX.r3.2HG0177590.1.CDS1"/>
    <property type="gene ID" value="HORVU.MOREX.r3.2HG0177590"/>
</dbReference>
<reference evidence="2" key="1">
    <citation type="journal article" date="2012" name="Nature">
        <title>A physical, genetic and functional sequence assembly of the barley genome.</title>
        <authorList>
            <consortium name="The International Barley Genome Sequencing Consortium"/>
            <person name="Mayer K.F."/>
            <person name="Waugh R."/>
            <person name="Brown J.W."/>
            <person name="Schulman A."/>
            <person name="Langridge P."/>
            <person name="Platzer M."/>
            <person name="Fincher G.B."/>
            <person name="Muehlbauer G.J."/>
            <person name="Sato K."/>
            <person name="Close T.J."/>
            <person name="Wise R.P."/>
            <person name="Stein N."/>
        </authorList>
    </citation>
    <scope>NUCLEOTIDE SEQUENCE [LARGE SCALE GENOMIC DNA]</scope>
    <source>
        <strain evidence="2">cv. Morex</strain>
    </source>
</reference>
<evidence type="ECO:0000313" key="2">
    <source>
        <dbReference type="Proteomes" id="UP000011116"/>
    </source>
</evidence>
<accession>A0A8I7B711</accession>
<reference evidence="1" key="2">
    <citation type="submission" date="2020-10" db="EMBL/GenBank/DDBJ databases">
        <authorList>
            <person name="Scholz U."/>
            <person name="Mascher M."/>
            <person name="Fiebig A."/>
        </authorList>
    </citation>
    <scope>NUCLEOTIDE SEQUENCE [LARGE SCALE GENOMIC DNA]</scope>
    <source>
        <strain evidence="1">cv. Morex</strain>
    </source>
</reference>
<protein>
    <recommendedName>
        <fullName evidence="3">Myb-like domain-containing protein</fullName>
    </recommendedName>
</protein>
<dbReference type="PANTHER" id="PTHR45125:SF24">
    <property type="entry name" value="GENOME ASSEMBLY, CHROMOSOME: II"/>
    <property type="match status" value="1"/>
</dbReference>
<evidence type="ECO:0000313" key="1">
    <source>
        <dbReference type="EnsemblPlants" id="HORVU.MOREX.r3.2HG0177590.1.CDS1"/>
    </source>
</evidence>
<proteinExistence type="predicted"/>
<keyword evidence="2" id="KW-1185">Reference proteome</keyword>